<organism evidence="1 2">
    <name type="scientific">Candidatus Scalindua japonica</name>
    <dbReference type="NCBI Taxonomy" id="1284222"/>
    <lineage>
        <taxon>Bacteria</taxon>
        <taxon>Pseudomonadati</taxon>
        <taxon>Planctomycetota</taxon>
        <taxon>Candidatus Brocadiia</taxon>
        <taxon>Candidatus Brocadiales</taxon>
        <taxon>Candidatus Scalinduaceae</taxon>
        <taxon>Candidatus Scalindua</taxon>
    </lineage>
</organism>
<dbReference type="EMBL" id="BAOS01000010">
    <property type="protein sequence ID" value="GAX60375.1"/>
    <property type="molecule type" value="Genomic_DNA"/>
</dbReference>
<accession>A0A286TWY9</accession>
<sequence>MTNYESLLREQMQNPEFAKAYHEAKLERKLDEMLDDLKEKIDRNAPKKILLETINSIQHQI</sequence>
<evidence type="ECO:0000313" key="2">
    <source>
        <dbReference type="Proteomes" id="UP000218542"/>
    </source>
</evidence>
<dbReference type="RefSeq" id="WP_096893692.1">
    <property type="nucleotide sequence ID" value="NZ_BAOS01000010.1"/>
</dbReference>
<reference evidence="1 2" key="1">
    <citation type="journal article" date="2017" name="Environ. Microbiol. Rep.">
        <title>Genetic diversity of marine anaerobic ammonium-oxidizing bacteria as revealed by genomic and proteomic analyses of 'Candidatus Scalindua japonica'.</title>
        <authorList>
            <person name="Oshiki M."/>
            <person name="Mizuto K."/>
            <person name="Kimura Z."/>
            <person name="Kindaichi T."/>
            <person name="Satoh H."/>
            <person name="Okabe S."/>
        </authorList>
    </citation>
    <scope>NUCLEOTIDE SEQUENCE [LARGE SCALE GENOMIC DNA]</scope>
    <source>
        <strain evidence="2">husup-a2</strain>
    </source>
</reference>
<dbReference type="AlphaFoldDB" id="A0A286TWY9"/>
<proteinExistence type="predicted"/>
<gene>
    <name evidence="1" type="ORF">SCALIN_C10_0135</name>
</gene>
<comment type="caution">
    <text evidence="1">The sequence shown here is derived from an EMBL/GenBank/DDBJ whole genome shotgun (WGS) entry which is preliminary data.</text>
</comment>
<evidence type="ECO:0000313" key="1">
    <source>
        <dbReference type="EMBL" id="GAX60375.1"/>
    </source>
</evidence>
<name>A0A286TWY9_9BACT</name>
<protein>
    <submittedName>
        <fullName evidence="1">Uncharacterized protein</fullName>
    </submittedName>
</protein>
<keyword evidence="2" id="KW-1185">Reference proteome</keyword>
<dbReference type="Proteomes" id="UP000218542">
    <property type="component" value="Unassembled WGS sequence"/>
</dbReference>